<dbReference type="OrthoDB" id="6694529at2"/>
<sequence length="205" mass="23367">MAKPFIITTSFICLIACSSLIQSAIAQSKTAQHEQQLLVASQNFEQSCVRALPTAVLLKTNVQQHRFQLKSTQGDLPIAYAIESAELGQQQNIRIENSGCEFYTLNIQLHLNAEKIEQKQQLCQTCLVAELKNLAQYFQIEEREFYLAGIEILEQQLKQRHAFEVGIGYQLNETEDMPQLVQFKQIQKQANGQYWIEFSNSIGPL</sequence>
<dbReference type="AlphaFoldDB" id="A0A1B2M1S8"/>
<organism evidence="2 3">
    <name type="scientific">Acinetobacter larvae</name>
    <dbReference type="NCBI Taxonomy" id="1789224"/>
    <lineage>
        <taxon>Bacteria</taxon>
        <taxon>Pseudomonadati</taxon>
        <taxon>Pseudomonadota</taxon>
        <taxon>Gammaproteobacteria</taxon>
        <taxon>Moraxellales</taxon>
        <taxon>Moraxellaceae</taxon>
        <taxon>Acinetobacter</taxon>
    </lineage>
</organism>
<evidence type="ECO:0000256" key="1">
    <source>
        <dbReference type="SAM" id="SignalP"/>
    </source>
</evidence>
<accession>A0A1B2M1S8</accession>
<proteinExistence type="predicted"/>
<feature type="chain" id="PRO_5008539984" description="DUF2987 domain-containing protein" evidence="1">
    <location>
        <begin position="27"/>
        <end position="205"/>
    </location>
</feature>
<evidence type="ECO:0000313" key="3">
    <source>
        <dbReference type="Proteomes" id="UP000093391"/>
    </source>
</evidence>
<dbReference type="KEGG" id="ala:BFG52_12800"/>
<protein>
    <recommendedName>
        <fullName evidence="4">DUF2987 domain-containing protein</fullName>
    </recommendedName>
</protein>
<gene>
    <name evidence="2" type="ORF">BFG52_12800</name>
</gene>
<name>A0A1B2M1S8_9GAMM</name>
<reference evidence="2 3" key="1">
    <citation type="submission" date="2016-08" db="EMBL/GenBank/DDBJ databases">
        <authorList>
            <person name="Seilhamer J.J."/>
        </authorList>
    </citation>
    <scope>NUCLEOTIDE SEQUENCE [LARGE SCALE GENOMIC DNA]</scope>
    <source>
        <strain evidence="2 3">BRTC-1</strain>
    </source>
</reference>
<dbReference type="Proteomes" id="UP000093391">
    <property type="component" value="Chromosome"/>
</dbReference>
<keyword evidence="3" id="KW-1185">Reference proteome</keyword>
<feature type="signal peptide" evidence="1">
    <location>
        <begin position="1"/>
        <end position="26"/>
    </location>
</feature>
<dbReference type="RefSeq" id="WP_067556926.1">
    <property type="nucleotide sequence ID" value="NZ_CP016895.1"/>
</dbReference>
<evidence type="ECO:0008006" key="4">
    <source>
        <dbReference type="Google" id="ProtNLM"/>
    </source>
</evidence>
<dbReference type="EMBL" id="CP016895">
    <property type="protein sequence ID" value="AOA59142.1"/>
    <property type="molecule type" value="Genomic_DNA"/>
</dbReference>
<evidence type="ECO:0000313" key="2">
    <source>
        <dbReference type="EMBL" id="AOA59142.1"/>
    </source>
</evidence>
<dbReference type="STRING" id="1789224.BFG52_12800"/>
<keyword evidence="1" id="KW-0732">Signal</keyword>